<dbReference type="InterPro" id="IPR001296">
    <property type="entry name" value="Glyco_trans_1"/>
</dbReference>
<dbReference type="EMBL" id="BAABFN010000004">
    <property type="protein sequence ID" value="GAA4311558.1"/>
    <property type="molecule type" value="Genomic_DNA"/>
</dbReference>
<gene>
    <name evidence="2" type="ORF">GCM10023143_20730</name>
</gene>
<name>A0ABP8FV05_9BACT</name>
<organism evidence="2 3">
    <name type="scientific">Compostibacter hankyongensis</name>
    <dbReference type="NCBI Taxonomy" id="1007089"/>
    <lineage>
        <taxon>Bacteria</taxon>
        <taxon>Pseudomonadati</taxon>
        <taxon>Bacteroidota</taxon>
        <taxon>Chitinophagia</taxon>
        <taxon>Chitinophagales</taxon>
        <taxon>Chitinophagaceae</taxon>
        <taxon>Compostibacter</taxon>
    </lineage>
</organism>
<dbReference type="Proteomes" id="UP001501207">
    <property type="component" value="Unassembled WGS sequence"/>
</dbReference>
<dbReference type="PANTHER" id="PTHR12526">
    <property type="entry name" value="GLYCOSYLTRANSFERASE"/>
    <property type="match status" value="1"/>
</dbReference>
<keyword evidence="3" id="KW-1185">Reference proteome</keyword>
<dbReference type="PANTHER" id="PTHR12526:SF638">
    <property type="entry name" value="SPORE COAT PROTEIN SA"/>
    <property type="match status" value="1"/>
</dbReference>
<dbReference type="CDD" id="cd03801">
    <property type="entry name" value="GT4_PimA-like"/>
    <property type="match status" value="1"/>
</dbReference>
<dbReference type="Gene3D" id="3.40.50.2000">
    <property type="entry name" value="Glycogen Phosphorylase B"/>
    <property type="match status" value="2"/>
</dbReference>
<sequence length="223" mass="25078">MARETQKLTSKRITVTPFGIDLDVFKPLTLKREETNIFTIGTVKTLEEKYGIRYLIEAFYQLKKKFPHKELRLLIVGGGSQENELKTMTQNLGISNFCSFTGAVPFREVPYYHNLMDISVFLSILDSESFGVSVLEASSVEKAVVVSNVGGLPEVVEDGTTGLVVPAKNAIAAAEAMEKLILNSELRVQMGKSGRKRVEQHYNWKDCILQMKNIYKELLLLNK</sequence>
<reference evidence="3" key="1">
    <citation type="journal article" date="2019" name="Int. J. Syst. Evol. Microbiol.">
        <title>The Global Catalogue of Microorganisms (GCM) 10K type strain sequencing project: providing services to taxonomists for standard genome sequencing and annotation.</title>
        <authorList>
            <consortium name="The Broad Institute Genomics Platform"/>
            <consortium name="The Broad Institute Genome Sequencing Center for Infectious Disease"/>
            <person name="Wu L."/>
            <person name="Ma J."/>
        </authorList>
    </citation>
    <scope>NUCLEOTIDE SEQUENCE [LARGE SCALE GENOMIC DNA]</scope>
    <source>
        <strain evidence="3">JCM 17664</strain>
    </source>
</reference>
<dbReference type="SUPFAM" id="SSF53756">
    <property type="entry name" value="UDP-Glycosyltransferase/glycogen phosphorylase"/>
    <property type="match status" value="1"/>
</dbReference>
<evidence type="ECO:0000259" key="1">
    <source>
        <dbReference type="Pfam" id="PF00534"/>
    </source>
</evidence>
<evidence type="ECO:0000313" key="3">
    <source>
        <dbReference type="Proteomes" id="UP001501207"/>
    </source>
</evidence>
<dbReference type="Pfam" id="PF00534">
    <property type="entry name" value="Glycos_transf_1"/>
    <property type="match status" value="1"/>
</dbReference>
<proteinExistence type="predicted"/>
<comment type="caution">
    <text evidence="2">The sequence shown here is derived from an EMBL/GenBank/DDBJ whole genome shotgun (WGS) entry which is preliminary data.</text>
</comment>
<accession>A0ABP8FV05</accession>
<protein>
    <recommendedName>
        <fullName evidence="1">Glycosyl transferase family 1 domain-containing protein</fullName>
    </recommendedName>
</protein>
<evidence type="ECO:0000313" key="2">
    <source>
        <dbReference type="EMBL" id="GAA4311558.1"/>
    </source>
</evidence>
<feature type="domain" description="Glycosyl transferase family 1" evidence="1">
    <location>
        <begin position="38"/>
        <end position="197"/>
    </location>
</feature>